<dbReference type="EMBL" id="CP089391">
    <property type="protein sequence ID" value="WBL75616.1"/>
    <property type="molecule type" value="Genomic_DNA"/>
</dbReference>
<dbReference type="CDD" id="cd06091">
    <property type="entry name" value="KOW_NusG"/>
    <property type="match status" value="1"/>
</dbReference>
<reference evidence="5" key="1">
    <citation type="submission" date="2021-12" db="EMBL/GenBank/DDBJ databases">
        <title>Bradyrhizobium xenonodulans sp. nov.</title>
        <authorList>
            <person name="Claassens R."/>
            <person name="Venter S.N."/>
            <person name="Beukes C.W."/>
            <person name="Stepkowski T."/>
            <person name="Steenkamp E.T."/>
        </authorList>
    </citation>
    <scope>NUCLEOTIDE SEQUENCE</scope>
    <source>
        <strain evidence="5">14AB</strain>
    </source>
</reference>
<dbReference type="SUPFAM" id="SSF50104">
    <property type="entry name" value="Translation proteins SH3-like domain"/>
    <property type="match status" value="1"/>
</dbReference>
<dbReference type="InterPro" id="IPR036735">
    <property type="entry name" value="NGN_dom_sf"/>
</dbReference>
<evidence type="ECO:0000259" key="4">
    <source>
        <dbReference type="Pfam" id="PF02357"/>
    </source>
</evidence>
<gene>
    <name evidence="5" type="ORF">I3J27_21525</name>
</gene>
<keyword evidence="6" id="KW-1185">Reference proteome</keyword>
<evidence type="ECO:0000313" key="6">
    <source>
        <dbReference type="Proteomes" id="UP001179614"/>
    </source>
</evidence>
<evidence type="ECO:0000256" key="2">
    <source>
        <dbReference type="ARBA" id="ARBA00023015"/>
    </source>
</evidence>
<name>A0ABY7MCL1_9BRAD</name>
<dbReference type="InterPro" id="IPR043425">
    <property type="entry name" value="NusG-like"/>
</dbReference>
<evidence type="ECO:0000256" key="1">
    <source>
        <dbReference type="ARBA" id="ARBA00022814"/>
    </source>
</evidence>
<dbReference type="InterPro" id="IPR008991">
    <property type="entry name" value="Translation_prot_SH3-like_sf"/>
</dbReference>
<dbReference type="Proteomes" id="UP001179614">
    <property type="component" value="Chromosome"/>
</dbReference>
<evidence type="ECO:0000313" key="5">
    <source>
        <dbReference type="EMBL" id="WBL75616.1"/>
    </source>
</evidence>
<sequence length="195" mass="21754">MNMQLQRGELLAAEPVPSCWYLLDVYPGRESTVMRWFGYYGLSGWYPIEVRHVNRSTGAAARRPHLGRRIVRPLVPGLIFVPSTETSDQMLSFPGVDGFHRIGECLAQLSPGDMATLRGIEAYLNTPRSQRGHRGKLKVGEAIRVVDGPFSSFVGRVARLDSRGRLTVLIDAFKRSVSLQMDEMQIEPIASTPRG</sequence>
<proteinExistence type="predicted"/>
<dbReference type="Pfam" id="PF02357">
    <property type="entry name" value="NusG"/>
    <property type="match status" value="1"/>
</dbReference>
<dbReference type="SUPFAM" id="SSF82679">
    <property type="entry name" value="N-utilization substance G protein NusG, N-terminal domain"/>
    <property type="match status" value="1"/>
</dbReference>
<dbReference type="PANTHER" id="PTHR30265">
    <property type="entry name" value="RHO-INTERACTING TRANSCRIPTION TERMINATION FACTOR NUSG"/>
    <property type="match status" value="1"/>
</dbReference>
<feature type="domain" description="NusG-like N-terminal" evidence="4">
    <location>
        <begin position="19"/>
        <end position="116"/>
    </location>
</feature>
<dbReference type="InterPro" id="IPR006645">
    <property type="entry name" value="NGN-like_dom"/>
</dbReference>
<protein>
    <recommendedName>
        <fullName evidence="4">NusG-like N-terminal domain-containing protein</fullName>
    </recommendedName>
</protein>
<dbReference type="PANTHER" id="PTHR30265:SF2">
    <property type="entry name" value="TRANSCRIPTION TERMINATION_ANTITERMINATION PROTEIN NUSG"/>
    <property type="match status" value="1"/>
</dbReference>
<organism evidence="5 6">
    <name type="scientific">Bradyrhizobium xenonodulans</name>
    <dbReference type="NCBI Taxonomy" id="2736875"/>
    <lineage>
        <taxon>Bacteria</taxon>
        <taxon>Pseudomonadati</taxon>
        <taxon>Pseudomonadota</taxon>
        <taxon>Alphaproteobacteria</taxon>
        <taxon>Hyphomicrobiales</taxon>
        <taxon>Nitrobacteraceae</taxon>
        <taxon>Bradyrhizobium</taxon>
    </lineage>
</organism>
<dbReference type="Gene3D" id="3.30.70.940">
    <property type="entry name" value="NusG, N-terminal domain"/>
    <property type="match status" value="1"/>
</dbReference>
<keyword evidence="1" id="KW-0889">Transcription antitermination</keyword>
<accession>A0ABY7MCL1</accession>
<evidence type="ECO:0000256" key="3">
    <source>
        <dbReference type="ARBA" id="ARBA00023163"/>
    </source>
</evidence>
<keyword evidence="3" id="KW-0804">Transcription</keyword>
<dbReference type="RefSeq" id="WP_270160439.1">
    <property type="nucleotide sequence ID" value="NZ_CP089391.1"/>
</dbReference>
<keyword evidence="2" id="KW-0805">Transcription regulation</keyword>